<dbReference type="AlphaFoldDB" id="A0A8S0WKZ1"/>
<dbReference type="OrthoDB" id="2269034at2759"/>
<accession>A0A8S0WKZ1</accession>
<protein>
    <recommendedName>
        <fullName evidence="3">F-box domain-containing protein</fullName>
    </recommendedName>
</protein>
<name>A0A8S0WKZ1_CYCAE</name>
<dbReference type="Proteomes" id="UP000467700">
    <property type="component" value="Unassembled WGS sequence"/>
</dbReference>
<dbReference type="EMBL" id="CACVBS010000046">
    <property type="protein sequence ID" value="CAA7264957.1"/>
    <property type="molecule type" value="Genomic_DNA"/>
</dbReference>
<evidence type="ECO:0000313" key="2">
    <source>
        <dbReference type="Proteomes" id="UP000467700"/>
    </source>
</evidence>
<keyword evidence="2" id="KW-1185">Reference proteome</keyword>
<sequence>MSGGSPCTACEQLVLLDKKIKDTLNVLQQFQEAAFELKSQRNRQHDLLVNRLPTELLGRPLIRDQEKCKQPSWKTKSSTWRLSRVCRAWRDIIRCTRQLWTSIVVDVDEEDRGYAEFINDLFQRSGALPVWVKLYQPIRRYTSCSREGLPSPHTTRLLEIVNTHSGRWKSSRTDIEPRILQYVCGNPASTTCCLALFHGAQALTHLTLGEFWLDYDLPSKPSKPVVHAALRAFKIDDEGKHIGRLLDVLQLPSLEEMHIDHHNTDPLTDLITRSGCRLQHLTVKMPGDFDRPADGENGMIHLLEHTPSLLALALQTTFVTDLLFRRLGPPTREASPTSADSNKQGPAFLPLLHTLAIHVFLNFDFEWHSIANMFSPSADSLGSARQALKNFELQIYGKVGDPHPPQGSDLFKIEEDSAKRLLAVRENGINVTILDPRNYEMLVASDSISPSAPANSV</sequence>
<reference evidence="1 2" key="1">
    <citation type="submission" date="2020-01" db="EMBL/GenBank/DDBJ databases">
        <authorList>
            <person name="Gupta K D."/>
        </authorList>
    </citation>
    <scope>NUCLEOTIDE SEQUENCE [LARGE SCALE GENOMIC DNA]</scope>
</reference>
<evidence type="ECO:0000313" key="1">
    <source>
        <dbReference type="EMBL" id="CAA7264957.1"/>
    </source>
</evidence>
<gene>
    <name evidence="1" type="ORF">AAE3_LOCUS7051</name>
</gene>
<comment type="caution">
    <text evidence="1">The sequence shown here is derived from an EMBL/GenBank/DDBJ whole genome shotgun (WGS) entry which is preliminary data.</text>
</comment>
<proteinExistence type="predicted"/>
<organism evidence="1 2">
    <name type="scientific">Cyclocybe aegerita</name>
    <name type="common">Black poplar mushroom</name>
    <name type="synonym">Agrocybe aegerita</name>
    <dbReference type="NCBI Taxonomy" id="1973307"/>
    <lineage>
        <taxon>Eukaryota</taxon>
        <taxon>Fungi</taxon>
        <taxon>Dikarya</taxon>
        <taxon>Basidiomycota</taxon>
        <taxon>Agaricomycotina</taxon>
        <taxon>Agaricomycetes</taxon>
        <taxon>Agaricomycetidae</taxon>
        <taxon>Agaricales</taxon>
        <taxon>Agaricineae</taxon>
        <taxon>Bolbitiaceae</taxon>
        <taxon>Cyclocybe</taxon>
    </lineage>
</organism>
<evidence type="ECO:0008006" key="3">
    <source>
        <dbReference type="Google" id="ProtNLM"/>
    </source>
</evidence>